<dbReference type="EC" id="2.3.1.-" evidence="3"/>
<dbReference type="EMBL" id="JASNVH010000010">
    <property type="protein sequence ID" value="MDK4307295.1"/>
    <property type="molecule type" value="Genomic_DNA"/>
</dbReference>
<organism evidence="3 4">
    <name type="scientific">Corynebacterium pseudodiphtheriticum</name>
    <dbReference type="NCBI Taxonomy" id="37637"/>
    <lineage>
        <taxon>Bacteria</taxon>
        <taxon>Bacillati</taxon>
        <taxon>Actinomycetota</taxon>
        <taxon>Actinomycetes</taxon>
        <taxon>Mycobacteriales</taxon>
        <taxon>Corynebacteriaceae</taxon>
        <taxon>Corynebacterium</taxon>
    </lineage>
</organism>
<proteinExistence type="predicted"/>
<reference evidence="3" key="1">
    <citation type="submission" date="2023-05" db="EMBL/GenBank/DDBJ databases">
        <title>Metabolic capabilities are highly conserved among human nasal-associated Corynebacterium species in pangenomic analyses.</title>
        <authorList>
            <person name="Tran T.H."/>
            <person name="Roberts A.Q."/>
            <person name="Escapa I.F."/>
            <person name="Gao W."/>
            <person name="Conlan S."/>
            <person name="Kong H."/>
            <person name="Segre J.A."/>
            <person name="Kelly M.S."/>
            <person name="Lemon K.P."/>
        </authorList>
    </citation>
    <scope>NUCLEOTIDE SEQUENCE</scope>
    <source>
        <strain evidence="3">KPL2773</strain>
    </source>
</reference>
<keyword evidence="1" id="KW-0472">Membrane</keyword>
<keyword evidence="3" id="KW-0808">Transferase</keyword>
<evidence type="ECO:0000256" key="1">
    <source>
        <dbReference type="SAM" id="Phobius"/>
    </source>
</evidence>
<dbReference type="InterPro" id="IPR000182">
    <property type="entry name" value="GNAT_dom"/>
</dbReference>
<keyword evidence="1" id="KW-1133">Transmembrane helix</keyword>
<dbReference type="SUPFAM" id="SSF55729">
    <property type="entry name" value="Acyl-CoA N-acyltransferases (Nat)"/>
    <property type="match status" value="1"/>
</dbReference>
<evidence type="ECO:0000313" key="4">
    <source>
        <dbReference type="Proteomes" id="UP001224412"/>
    </source>
</evidence>
<sequence>MKIEYRRLSPQEFSLLVPDLVNIYLRAMDYPANIASSRISSWRRDIFHPGFSAIIAVFGDTIIGVAYGFLGHRGYWWDNHLRAFLEQAGTTDEHHEKLASYIELAELHVLPQMQGHGVGKHLLTQLAWNLPADYLLLSTPEVAGEANRAFGLYRSLGFRDVARHVHYPGDRRDYAILAAPLPLPGTETQ</sequence>
<protein>
    <submittedName>
        <fullName evidence="3">GNAT family N-acetyltransferase</fullName>
        <ecNumber evidence="3">2.3.1.-</ecNumber>
    </submittedName>
</protein>
<keyword evidence="1" id="KW-0812">Transmembrane</keyword>
<accession>A0AAP4BRX9</accession>
<gene>
    <name evidence="3" type="ORF">QPX42_07050</name>
</gene>
<comment type="caution">
    <text evidence="3">The sequence shown here is derived from an EMBL/GenBank/DDBJ whole genome shotgun (WGS) entry which is preliminary data.</text>
</comment>
<dbReference type="Pfam" id="PF13508">
    <property type="entry name" value="Acetyltransf_7"/>
    <property type="match status" value="1"/>
</dbReference>
<dbReference type="RefSeq" id="WP_284589044.1">
    <property type="nucleotide sequence ID" value="NZ_JASNUC010000009.1"/>
</dbReference>
<keyword evidence="3" id="KW-0012">Acyltransferase</keyword>
<feature type="domain" description="N-acetyltransferase" evidence="2">
    <location>
        <begin position="3"/>
        <end position="180"/>
    </location>
</feature>
<dbReference type="Gene3D" id="3.40.630.30">
    <property type="match status" value="1"/>
</dbReference>
<dbReference type="GO" id="GO:0016747">
    <property type="term" value="F:acyltransferase activity, transferring groups other than amino-acyl groups"/>
    <property type="evidence" value="ECO:0007669"/>
    <property type="project" value="InterPro"/>
</dbReference>
<feature type="transmembrane region" description="Helical" evidence="1">
    <location>
        <begin position="46"/>
        <end position="70"/>
    </location>
</feature>
<dbReference type="Proteomes" id="UP001224412">
    <property type="component" value="Unassembled WGS sequence"/>
</dbReference>
<evidence type="ECO:0000259" key="2">
    <source>
        <dbReference type="PROSITE" id="PS51186"/>
    </source>
</evidence>
<dbReference type="AlphaFoldDB" id="A0AAP4BRX9"/>
<name>A0AAP4BRX9_9CORY</name>
<dbReference type="PROSITE" id="PS51186">
    <property type="entry name" value="GNAT"/>
    <property type="match status" value="1"/>
</dbReference>
<dbReference type="InterPro" id="IPR016181">
    <property type="entry name" value="Acyl_CoA_acyltransferase"/>
</dbReference>
<evidence type="ECO:0000313" key="3">
    <source>
        <dbReference type="EMBL" id="MDK4307295.1"/>
    </source>
</evidence>